<dbReference type="PROSITE" id="PS50105">
    <property type="entry name" value="SAM_DOMAIN"/>
    <property type="match status" value="1"/>
</dbReference>
<dbReference type="InterPro" id="IPR008271">
    <property type="entry name" value="Ser/Thr_kinase_AS"/>
</dbReference>
<dbReference type="SUPFAM" id="SSF56112">
    <property type="entry name" value="Protein kinase-like (PK-like)"/>
    <property type="match status" value="1"/>
</dbReference>
<evidence type="ECO:0000256" key="2">
    <source>
        <dbReference type="ARBA" id="ARBA00022840"/>
    </source>
</evidence>
<dbReference type="InterPro" id="IPR011993">
    <property type="entry name" value="PH-like_dom_sf"/>
</dbReference>
<dbReference type="SMART" id="SM00220">
    <property type="entry name" value="S_TKc"/>
    <property type="match status" value="1"/>
</dbReference>
<dbReference type="Gene3D" id="3.30.200.20">
    <property type="entry name" value="Phosphorylase Kinase, domain 1"/>
    <property type="match status" value="1"/>
</dbReference>
<dbReference type="PROSITE" id="PS00107">
    <property type="entry name" value="PROTEIN_KINASE_ATP"/>
    <property type="match status" value="1"/>
</dbReference>
<keyword evidence="1 3" id="KW-0547">Nucleotide-binding</keyword>
<dbReference type="SMART" id="SM00233">
    <property type="entry name" value="PH"/>
    <property type="match status" value="1"/>
</dbReference>
<dbReference type="GeneID" id="20077180"/>
<dbReference type="InterPro" id="IPR001849">
    <property type="entry name" value="PH_domain"/>
</dbReference>
<dbReference type="AlphaFoldDB" id="A0A024UVA4"/>
<dbReference type="CDD" id="cd00821">
    <property type="entry name" value="PH"/>
    <property type="match status" value="1"/>
</dbReference>
<evidence type="ECO:0000256" key="1">
    <source>
        <dbReference type="ARBA" id="ARBA00022741"/>
    </source>
</evidence>
<dbReference type="OrthoDB" id="4062651at2759"/>
<dbReference type="InterPro" id="IPR001660">
    <property type="entry name" value="SAM"/>
</dbReference>
<dbReference type="PANTHER" id="PTHR44329:SF214">
    <property type="entry name" value="PROTEIN KINASE DOMAIN-CONTAINING PROTEIN"/>
    <property type="match status" value="1"/>
</dbReference>
<dbReference type="Pfam" id="PF00069">
    <property type="entry name" value="Pkinase"/>
    <property type="match status" value="1"/>
</dbReference>
<evidence type="ECO:0000256" key="3">
    <source>
        <dbReference type="PROSITE-ProRule" id="PRU10141"/>
    </source>
</evidence>
<dbReference type="InterPro" id="IPR017441">
    <property type="entry name" value="Protein_kinase_ATP_BS"/>
</dbReference>
<sequence>MTTNQTDDGTMKKEVPAMVAALTLDQVIGHGAFSTVHKGMYNSTMPVAIKRQKVTQASTYINRELALLQETNHPRLVQHIGSCTCNNLTPPEVWIVSEYMAGGDVAQILALNQETHVTWVQCIQIALDAAQALAYLHDQGIIHRDIKSANLLLDDKMRCKLGDFGMARRTETGSHQPKRRMSLCGTDAYMAPEMYISEEYDERADVFSLGVVLMELGCRQQASHTTGFMQRWPQTQFRVNLDAFRAQKLSTCPPSLALLAESCVAFEPDERPVAREVQKSSRCMLVCSWSQVVEWLEDLAATYVPLAESSATKVAHRIPTTKPTQPPTIQGTLERKSRRGFIRWWAPTNVIVVDTTLSAFRSTKALDATKHGHADFTLDLRACTLHHPSQRRFVLVDAAAAAKHEFQASSAEECRKWVAALCTIMAAPATAATAPADNDVSTWLARLELPQYAASFQAKGFHSLAYLRETGLVDEDFFMLGIDDAQHQMILARAASNLQNAD</sequence>
<organism evidence="7">
    <name type="scientific">Aphanomyces invadans</name>
    <dbReference type="NCBI Taxonomy" id="157072"/>
    <lineage>
        <taxon>Eukaryota</taxon>
        <taxon>Sar</taxon>
        <taxon>Stramenopiles</taxon>
        <taxon>Oomycota</taxon>
        <taxon>Saprolegniomycetes</taxon>
        <taxon>Saprolegniales</taxon>
        <taxon>Verrucalvaceae</taxon>
        <taxon>Aphanomyces</taxon>
    </lineage>
</organism>
<dbReference type="PROSITE" id="PS00108">
    <property type="entry name" value="PROTEIN_KINASE_ST"/>
    <property type="match status" value="1"/>
</dbReference>
<feature type="binding site" evidence="3">
    <location>
        <position position="50"/>
    </location>
    <ligand>
        <name>ATP</name>
        <dbReference type="ChEBI" id="CHEBI:30616"/>
    </ligand>
</feature>
<dbReference type="STRING" id="157072.A0A024UVA4"/>
<evidence type="ECO:0000259" key="6">
    <source>
        <dbReference type="PROSITE" id="PS50105"/>
    </source>
</evidence>
<feature type="domain" description="Protein kinase" evidence="5">
    <location>
        <begin position="22"/>
        <end position="296"/>
    </location>
</feature>
<accession>A0A024UVA4</accession>
<dbReference type="SUPFAM" id="SSF50729">
    <property type="entry name" value="PH domain-like"/>
    <property type="match status" value="1"/>
</dbReference>
<dbReference type="InterPro" id="IPR013761">
    <property type="entry name" value="SAM/pointed_sf"/>
</dbReference>
<dbReference type="PROSITE" id="PS50003">
    <property type="entry name" value="PH_DOMAIN"/>
    <property type="match status" value="1"/>
</dbReference>
<evidence type="ECO:0000259" key="4">
    <source>
        <dbReference type="PROSITE" id="PS50003"/>
    </source>
</evidence>
<proteinExistence type="predicted"/>
<dbReference type="RefSeq" id="XP_008860994.1">
    <property type="nucleotide sequence ID" value="XM_008862772.1"/>
</dbReference>
<reference evidence="7" key="1">
    <citation type="submission" date="2013-12" db="EMBL/GenBank/DDBJ databases">
        <title>The Genome Sequence of Aphanomyces invadans NJM9701.</title>
        <authorList>
            <consortium name="The Broad Institute Genomics Platform"/>
            <person name="Russ C."/>
            <person name="Tyler B."/>
            <person name="van West P."/>
            <person name="Dieguez-Uribeondo J."/>
            <person name="Young S.K."/>
            <person name="Zeng Q."/>
            <person name="Gargeya S."/>
            <person name="Fitzgerald M."/>
            <person name="Abouelleil A."/>
            <person name="Alvarado L."/>
            <person name="Chapman S.B."/>
            <person name="Gainer-Dewar J."/>
            <person name="Goldberg J."/>
            <person name="Griggs A."/>
            <person name="Gujja S."/>
            <person name="Hansen M."/>
            <person name="Howarth C."/>
            <person name="Imamovic A."/>
            <person name="Ireland A."/>
            <person name="Larimer J."/>
            <person name="McCowan C."/>
            <person name="Murphy C."/>
            <person name="Pearson M."/>
            <person name="Poon T.W."/>
            <person name="Priest M."/>
            <person name="Roberts A."/>
            <person name="Saif S."/>
            <person name="Shea T."/>
            <person name="Sykes S."/>
            <person name="Wortman J."/>
            <person name="Nusbaum C."/>
            <person name="Birren B."/>
        </authorList>
    </citation>
    <scope>NUCLEOTIDE SEQUENCE [LARGE SCALE GENOMIC DNA]</scope>
    <source>
        <strain evidence="7">NJM9701</strain>
    </source>
</reference>
<feature type="domain" description="SAM" evidence="6">
    <location>
        <begin position="435"/>
        <end position="501"/>
    </location>
</feature>
<dbReference type="SUPFAM" id="SSF47769">
    <property type="entry name" value="SAM/Pointed domain"/>
    <property type="match status" value="1"/>
</dbReference>
<dbReference type="Gene3D" id="1.10.510.10">
    <property type="entry name" value="Transferase(Phosphotransferase) domain 1"/>
    <property type="match status" value="1"/>
</dbReference>
<keyword evidence="7" id="KW-0808">Transferase</keyword>
<keyword evidence="2 3" id="KW-0067">ATP-binding</keyword>
<feature type="domain" description="PH" evidence="4">
    <location>
        <begin position="326"/>
        <end position="426"/>
    </location>
</feature>
<gene>
    <name evidence="7" type="ORF">H310_00130</name>
</gene>
<dbReference type="InterPro" id="IPR051681">
    <property type="entry name" value="Ser/Thr_Kinases-Pseudokinases"/>
</dbReference>
<dbReference type="Gene3D" id="2.30.29.30">
    <property type="entry name" value="Pleckstrin-homology domain (PH domain)/Phosphotyrosine-binding domain (PTB)"/>
    <property type="match status" value="1"/>
</dbReference>
<evidence type="ECO:0000259" key="5">
    <source>
        <dbReference type="PROSITE" id="PS50011"/>
    </source>
</evidence>
<dbReference type="Pfam" id="PF00536">
    <property type="entry name" value="SAM_1"/>
    <property type="match status" value="1"/>
</dbReference>
<dbReference type="EMBL" id="KI913952">
    <property type="protein sequence ID" value="ETW09583.1"/>
    <property type="molecule type" value="Genomic_DNA"/>
</dbReference>
<dbReference type="Gene3D" id="1.10.150.50">
    <property type="entry name" value="Transcription Factor, Ets-1"/>
    <property type="match status" value="1"/>
</dbReference>
<dbReference type="InterPro" id="IPR000719">
    <property type="entry name" value="Prot_kinase_dom"/>
</dbReference>
<dbReference type="PANTHER" id="PTHR44329">
    <property type="entry name" value="SERINE/THREONINE-PROTEIN KINASE TNNI3K-RELATED"/>
    <property type="match status" value="1"/>
</dbReference>
<dbReference type="GO" id="GO:0005524">
    <property type="term" value="F:ATP binding"/>
    <property type="evidence" value="ECO:0007669"/>
    <property type="project" value="UniProtKB-UniRule"/>
</dbReference>
<protein>
    <submittedName>
        <fullName evidence="7">TKL/LISK/LISK-DD1 protein kinase</fullName>
    </submittedName>
</protein>
<dbReference type="VEuPathDB" id="FungiDB:H310_00130"/>
<name>A0A024UVA4_9STRA</name>
<keyword evidence="7" id="KW-0418">Kinase</keyword>
<dbReference type="PROSITE" id="PS50011">
    <property type="entry name" value="PROTEIN_KINASE_DOM"/>
    <property type="match status" value="1"/>
</dbReference>
<dbReference type="eggNOG" id="KOG0192">
    <property type="taxonomic scope" value="Eukaryota"/>
</dbReference>
<dbReference type="InterPro" id="IPR011009">
    <property type="entry name" value="Kinase-like_dom_sf"/>
</dbReference>
<evidence type="ECO:0000313" key="7">
    <source>
        <dbReference type="EMBL" id="ETW09583.1"/>
    </source>
</evidence>
<dbReference type="GO" id="GO:0004674">
    <property type="term" value="F:protein serine/threonine kinase activity"/>
    <property type="evidence" value="ECO:0007669"/>
    <property type="project" value="TreeGrafter"/>
</dbReference>
<dbReference type="SMART" id="SM00454">
    <property type="entry name" value="SAM"/>
    <property type="match status" value="1"/>
</dbReference>